<dbReference type="EMBL" id="LAZR01028911">
    <property type="protein sequence ID" value="KKL61131.1"/>
    <property type="molecule type" value="Genomic_DNA"/>
</dbReference>
<feature type="non-terminal residue" evidence="1">
    <location>
        <position position="1"/>
    </location>
</feature>
<dbReference type="AlphaFoldDB" id="A0A0F9E4L3"/>
<accession>A0A0F9E4L3</accession>
<proteinExistence type="predicted"/>
<sequence length="49" mass="5742">QKLINTNSFYLLRDAKGFTDGLRGHWRLTSQEFEKWTPGTNEKEISQSL</sequence>
<protein>
    <submittedName>
        <fullName evidence="1">Uncharacterized protein</fullName>
    </submittedName>
</protein>
<name>A0A0F9E4L3_9ZZZZ</name>
<evidence type="ECO:0000313" key="1">
    <source>
        <dbReference type="EMBL" id="KKL61131.1"/>
    </source>
</evidence>
<comment type="caution">
    <text evidence="1">The sequence shown here is derived from an EMBL/GenBank/DDBJ whole genome shotgun (WGS) entry which is preliminary data.</text>
</comment>
<gene>
    <name evidence="1" type="ORF">LCGC14_2198340</name>
</gene>
<organism evidence="1">
    <name type="scientific">marine sediment metagenome</name>
    <dbReference type="NCBI Taxonomy" id="412755"/>
    <lineage>
        <taxon>unclassified sequences</taxon>
        <taxon>metagenomes</taxon>
        <taxon>ecological metagenomes</taxon>
    </lineage>
</organism>
<reference evidence="1" key="1">
    <citation type="journal article" date="2015" name="Nature">
        <title>Complex archaea that bridge the gap between prokaryotes and eukaryotes.</title>
        <authorList>
            <person name="Spang A."/>
            <person name="Saw J.H."/>
            <person name="Jorgensen S.L."/>
            <person name="Zaremba-Niedzwiedzka K."/>
            <person name="Martijn J."/>
            <person name="Lind A.E."/>
            <person name="van Eijk R."/>
            <person name="Schleper C."/>
            <person name="Guy L."/>
            <person name="Ettema T.J."/>
        </authorList>
    </citation>
    <scope>NUCLEOTIDE SEQUENCE</scope>
</reference>